<dbReference type="Pfam" id="PF04979">
    <property type="entry name" value="IPP-2"/>
    <property type="match status" value="1"/>
</dbReference>
<gene>
    <name evidence="2" type="ORF">BGW38_000923</name>
</gene>
<dbReference type="Gene3D" id="6.10.250.1050">
    <property type="match status" value="1"/>
</dbReference>
<evidence type="ECO:0000313" key="2">
    <source>
        <dbReference type="EMBL" id="KAF9581897.1"/>
    </source>
</evidence>
<accession>A0A9P6FV01</accession>
<evidence type="ECO:0000313" key="3">
    <source>
        <dbReference type="Proteomes" id="UP000780801"/>
    </source>
</evidence>
<proteinExistence type="predicted"/>
<name>A0A9P6FV01_9FUNG</name>
<dbReference type="Proteomes" id="UP000780801">
    <property type="component" value="Unassembled WGS sequence"/>
</dbReference>
<feature type="compositionally biased region" description="Basic and acidic residues" evidence="1">
    <location>
        <begin position="54"/>
        <end position="66"/>
    </location>
</feature>
<sequence>MSQQPSSPPHPHHSPVLSAMPVKGILKRPASSQPLDERAPRLKWDEENLSITEAQKDSTMKIDEPRTPYVHYNPDLDMDDDETFTLDESKKKQDGSSPLTAHRQFNADSDGPSAEWEDSEEEEEEADEDISGRNVAAPESDLGTSPRKSIDHEQFTKMRSEHYNMKEALKIGHELAEQELNRLDSPGPVPPLPAFALLSTKCNSNATSGTNSTGAPAPSSSLSRSQVSATESQGTAGHSTG</sequence>
<evidence type="ECO:0000256" key="1">
    <source>
        <dbReference type="SAM" id="MobiDB-lite"/>
    </source>
</evidence>
<feature type="region of interest" description="Disordered" evidence="1">
    <location>
        <begin position="202"/>
        <end position="241"/>
    </location>
</feature>
<evidence type="ECO:0008006" key="4">
    <source>
        <dbReference type="Google" id="ProtNLM"/>
    </source>
</evidence>
<dbReference type="InterPro" id="IPR007062">
    <property type="entry name" value="PPI-2"/>
</dbReference>
<protein>
    <recommendedName>
        <fullName evidence="4">Protein phosphatase inhibitor 2</fullName>
    </recommendedName>
</protein>
<dbReference type="AlphaFoldDB" id="A0A9P6FV01"/>
<dbReference type="GO" id="GO:0009966">
    <property type="term" value="P:regulation of signal transduction"/>
    <property type="evidence" value="ECO:0007669"/>
    <property type="project" value="InterPro"/>
</dbReference>
<keyword evidence="3" id="KW-1185">Reference proteome</keyword>
<dbReference type="OrthoDB" id="551302at2759"/>
<dbReference type="EMBL" id="JAABOA010001275">
    <property type="protein sequence ID" value="KAF9581897.1"/>
    <property type="molecule type" value="Genomic_DNA"/>
</dbReference>
<dbReference type="PANTHER" id="PTHR12398">
    <property type="entry name" value="PROTEIN PHOSPHATASE INHIBITOR"/>
    <property type="match status" value="1"/>
</dbReference>
<dbReference type="GO" id="GO:0004864">
    <property type="term" value="F:protein phosphatase inhibitor activity"/>
    <property type="evidence" value="ECO:0007669"/>
    <property type="project" value="InterPro"/>
</dbReference>
<feature type="region of interest" description="Disordered" evidence="1">
    <location>
        <begin position="1"/>
        <end position="157"/>
    </location>
</feature>
<dbReference type="PANTHER" id="PTHR12398:SF20">
    <property type="entry name" value="PROTEIN PHOSPHATASE 1 REGULATORY INHIBITOR SUBUNIT 2"/>
    <property type="match status" value="1"/>
</dbReference>
<organism evidence="2 3">
    <name type="scientific">Lunasporangiospora selenospora</name>
    <dbReference type="NCBI Taxonomy" id="979761"/>
    <lineage>
        <taxon>Eukaryota</taxon>
        <taxon>Fungi</taxon>
        <taxon>Fungi incertae sedis</taxon>
        <taxon>Mucoromycota</taxon>
        <taxon>Mortierellomycotina</taxon>
        <taxon>Mortierellomycetes</taxon>
        <taxon>Mortierellales</taxon>
        <taxon>Mortierellaceae</taxon>
        <taxon>Lunasporangiospora</taxon>
    </lineage>
</organism>
<feature type="compositionally biased region" description="Acidic residues" evidence="1">
    <location>
        <begin position="115"/>
        <end position="129"/>
    </location>
</feature>
<feature type="compositionally biased region" description="Basic and acidic residues" evidence="1">
    <location>
        <begin position="35"/>
        <end position="46"/>
    </location>
</feature>
<feature type="compositionally biased region" description="Acidic residues" evidence="1">
    <location>
        <begin position="76"/>
        <end position="85"/>
    </location>
</feature>
<comment type="caution">
    <text evidence="2">The sequence shown here is derived from an EMBL/GenBank/DDBJ whole genome shotgun (WGS) entry which is preliminary data.</text>
</comment>
<reference evidence="2" key="1">
    <citation type="journal article" date="2020" name="Fungal Divers.">
        <title>Resolving the Mortierellaceae phylogeny through synthesis of multi-gene phylogenetics and phylogenomics.</title>
        <authorList>
            <person name="Vandepol N."/>
            <person name="Liber J."/>
            <person name="Desiro A."/>
            <person name="Na H."/>
            <person name="Kennedy M."/>
            <person name="Barry K."/>
            <person name="Grigoriev I.V."/>
            <person name="Miller A.N."/>
            <person name="O'Donnell K."/>
            <person name="Stajich J.E."/>
            <person name="Bonito G."/>
        </authorList>
    </citation>
    <scope>NUCLEOTIDE SEQUENCE</scope>
    <source>
        <strain evidence="2">KOD1015</strain>
    </source>
</reference>
<feature type="compositionally biased region" description="Basic and acidic residues" evidence="1">
    <location>
        <begin position="148"/>
        <end position="157"/>
    </location>
</feature>